<reference evidence="1 2" key="1">
    <citation type="submission" date="2018-07" db="EMBL/GenBank/DDBJ databases">
        <title>Chryseobacterium lacus sp. nov., isolated from lake water.</title>
        <authorList>
            <person name="Li C.-M."/>
        </authorList>
    </citation>
    <scope>NUCLEOTIDE SEQUENCE [LARGE SCALE GENOMIC DNA]</scope>
    <source>
        <strain evidence="1 2">YLOS41</strain>
    </source>
</reference>
<name>A0A368MWB0_9FLAO</name>
<protein>
    <submittedName>
        <fullName evidence="1">Uncharacterized protein</fullName>
    </submittedName>
</protein>
<proteinExistence type="predicted"/>
<dbReference type="AlphaFoldDB" id="A0A368MWB0"/>
<comment type="caution">
    <text evidence="1">The sequence shown here is derived from an EMBL/GenBank/DDBJ whole genome shotgun (WGS) entry which is preliminary data.</text>
</comment>
<sequence length="77" mass="9259">MDDFIIVKFRADKNSQHFQVFLENPYGKRIRKFEEWLLDIKFRSVVMKDLEGNKTYDTQLFSEIAVGVSEMMKKSYK</sequence>
<dbReference type="RefSeq" id="WP_114304407.1">
    <property type="nucleotide sequence ID" value="NZ_QPIE01000007.1"/>
</dbReference>
<keyword evidence="2" id="KW-1185">Reference proteome</keyword>
<gene>
    <name evidence="1" type="ORF">DQ356_10285</name>
</gene>
<dbReference type="Proteomes" id="UP000252172">
    <property type="component" value="Unassembled WGS sequence"/>
</dbReference>
<accession>A0A368MWB0</accession>
<evidence type="ECO:0000313" key="1">
    <source>
        <dbReference type="EMBL" id="RCU42306.1"/>
    </source>
</evidence>
<organism evidence="1 2">
    <name type="scientific">Chryseobacterium lacus</name>
    <dbReference type="NCBI Taxonomy" id="2058346"/>
    <lineage>
        <taxon>Bacteria</taxon>
        <taxon>Pseudomonadati</taxon>
        <taxon>Bacteroidota</taxon>
        <taxon>Flavobacteriia</taxon>
        <taxon>Flavobacteriales</taxon>
        <taxon>Weeksellaceae</taxon>
        <taxon>Chryseobacterium group</taxon>
        <taxon>Chryseobacterium</taxon>
    </lineage>
</organism>
<dbReference type="EMBL" id="QPIE01000007">
    <property type="protein sequence ID" value="RCU42306.1"/>
    <property type="molecule type" value="Genomic_DNA"/>
</dbReference>
<dbReference type="OrthoDB" id="1264964at2"/>
<evidence type="ECO:0000313" key="2">
    <source>
        <dbReference type="Proteomes" id="UP000252172"/>
    </source>
</evidence>